<dbReference type="SUPFAM" id="SSF51735">
    <property type="entry name" value="NAD(P)-binding Rossmann-fold domains"/>
    <property type="match status" value="1"/>
</dbReference>
<dbReference type="InterPro" id="IPR036291">
    <property type="entry name" value="NAD(P)-bd_dom_sf"/>
</dbReference>
<dbReference type="Gene3D" id="3.90.180.10">
    <property type="entry name" value="Medium-chain alcohol dehydrogenases, catalytic domain"/>
    <property type="match status" value="1"/>
</dbReference>
<evidence type="ECO:0000313" key="3">
    <source>
        <dbReference type="Proteomes" id="UP000317078"/>
    </source>
</evidence>
<name>A0A502FKX1_9PROT</name>
<evidence type="ECO:0000259" key="1">
    <source>
        <dbReference type="SMART" id="SM00829"/>
    </source>
</evidence>
<dbReference type="InterPro" id="IPR020843">
    <property type="entry name" value="ER"/>
</dbReference>
<dbReference type="Proteomes" id="UP000317078">
    <property type="component" value="Unassembled WGS sequence"/>
</dbReference>
<dbReference type="SUPFAM" id="SSF50129">
    <property type="entry name" value="GroES-like"/>
    <property type="match status" value="1"/>
</dbReference>
<dbReference type="GO" id="GO:0016491">
    <property type="term" value="F:oxidoreductase activity"/>
    <property type="evidence" value="ECO:0007669"/>
    <property type="project" value="InterPro"/>
</dbReference>
<dbReference type="OrthoDB" id="4190732at2"/>
<dbReference type="InterPro" id="IPR013154">
    <property type="entry name" value="ADH-like_N"/>
</dbReference>
<dbReference type="InterPro" id="IPR013149">
    <property type="entry name" value="ADH-like_C"/>
</dbReference>
<dbReference type="InterPro" id="IPR002364">
    <property type="entry name" value="Quin_OxRdtase/zeta-crystal_CS"/>
</dbReference>
<keyword evidence="3" id="KW-1185">Reference proteome</keyword>
<dbReference type="Gene3D" id="3.40.50.720">
    <property type="entry name" value="NAD(P)-binding Rossmann-like Domain"/>
    <property type="match status" value="1"/>
</dbReference>
<dbReference type="InterPro" id="IPR011032">
    <property type="entry name" value="GroES-like_sf"/>
</dbReference>
<dbReference type="Pfam" id="PF00107">
    <property type="entry name" value="ADH_zinc_N"/>
    <property type="match status" value="1"/>
</dbReference>
<protein>
    <submittedName>
        <fullName evidence="2">NADPH:quinone oxidoreductase family protein</fullName>
    </submittedName>
</protein>
<dbReference type="SMART" id="SM00829">
    <property type="entry name" value="PKS_ER"/>
    <property type="match status" value="1"/>
</dbReference>
<dbReference type="RefSeq" id="WP_140885602.1">
    <property type="nucleotide sequence ID" value="NZ_RCZP01000026.1"/>
</dbReference>
<feature type="domain" description="Enoyl reductase (ER)" evidence="1">
    <location>
        <begin position="10"/>
        <end position="322"/>
    </location>
</feature>
<gene>
    <name evidence="2" type="ORF">EAH89_20505</name>
</gene>
<dbReference type="GO" id="GO:0008270">
    <property type="term" value="F:zinc ion binding"/>
    <property type="evidence" value="ECO:0007669"/>
    <property type="project" value="InterPro"/>
</dbReference>
<dbReference type="EMBL" id="RCZP01000026">
    <property type="protein sequence ID" value="TPG49912.1"/>
    <property type="molecule type" value="Genomic_DNA"/>
</dbReference>
<sequence>MKAVICRELGPPSALRVEEVPDPRPLAGQVLVRVEAAGVNFPDTLIIQGRYQHKPALPFTPGAEVCGVVEALGEGVEGLAVGTRVAAAITHGGFAERVAFDATKAVAVPDGVSSEDAAALCLAYGTVLHGLEDRGALRAGETLLVLGASGGVGMAAIQIGKLVGARVLAAASSAEKLEACREAGADGLIDYSAEGWRETVRALTEGRGPDVVFDPVGGPYTEPALRSIGWRGRYLVVGFAAGEIPRIPLNLVLLKNCAVTGVLYGEFTRREPEANRAMLARLFGWVASGRLQPAVSQRFPLERAAEALEVLGARRATGKLVLVTHAGAPG</sequence>
<dbReference type="AlphaFoldDB" id="A0A502FKX1"/>
<evidence type="ECO:0000313" key="2">
    <source>
        <dbReference type="EMBL" id="TPG49912.1"/>
    </source>
</evidence>
<dbReference type="PROSITE" id="PS01162">
    <property type="entry name" value="QOR_ZETA_CRYSTAL"/>
    <property type="match status" value="1"/>
</dbReference>
<dbReference type="InterPro" id="IPR051397">
    <property type="entry name" value="Zn-ADH-like_protein"/>
</dbReference>
<dbReference type="Pfam" id="PF08240">
    <property type="entry name" value="ADH_N"/>
    <property type="match status" value="1"/>
</dbReference>
<dbReference type="PANTHER" id="PTHR43677">
    <property type="entry name" value="SHORT-CHAIN DEHYDROGENASE/REDUCTASE"/>
    <property type="match status" value="1"/>
</dbReference>
<organism evidence="2 3">
    <name type="scientific">Muricoccus nepalensis</name>
    <dbReference type="NCBI Taxonomy" id="1854500"/>
    <lineage>
        <taxon>Bacteria</taxon>
        <taxon>Pseudomonadati</taxon>
        <taxon>Pseudomonadota</taxon>
        <taxon>Alphaproteobacteria</taxon>
        <taxon>Acetobacterales</taxon>
        <taxon>Roseomonadaceae</taxon>
        <taxon>Muricoccus</taxon>
    </lineage>
</organism>
<proteinExistence type="predicted"/>
<dbReference type="CDD" id="cd08241">
    <property type="entry name" value="QOR1"/>
    <property type="match status" value="1"/>
</dbReference>
<comment type="caution">
    <text evidence="2">The sequence shown here is derived from an EMBL/GenBank/DDBJ whole genome shotgun (WGS) entry which is preliminary data.</text>
</comment>
<accession>A0A502FKX1</accession>
<reference evidence="2 3" key="1">
    <citation type="journal article" date="2019" name="Environ. Microbiol.">
        <title>Species interactions and distinct microbial communities in high Arctic permafrost affected cryosols are associated with the CH4 and CO2 gas fluxes.</title>
        <authorList>
            <person name="Altshuler I."/>
            <person name="Hamel J."/>
            <person name="Turney S."/>
            <person name="Magnuson E."/>
            <person name="Levesque R."/>
            <person name="Greer C."/>
            <person name="Whyte L.G."/>
        </authorList>
    </citation>
    <scope>NUCLEOTIDE SEQUENCE [LARGE SCALE GENOMIC DNA]</scope>
    <source>
        <strain evidence="2 3">S9.3B</strain>
    </source>
</reference>
<dbReference type="PANTHER" id="PTHR43677:SF4">
    <property type="entry name" value="QUINONE OXIDOREDUCTASE-LIKE PROTEIN 2"/>
    <property type="match status" value="1"/>
</dbReference>